<dbReference type="EMBL" id="CP121464">
    <property type="protein sequence ID" value="WFR77059.1"/>
    <property type="molecule type" value="Genomic_DNA"/>
</dbReference>
<feature type="region of interest" description="Disordered" evidence="1">
    <location>
        <begin position="401"/>
        <end position="439"/>
    </location>
</feature>
<organism evidence="2 3">
    <name type="scientific">Janthinobacterium rivuli</name>
    <dbReference type="NCBI Taxonomy" id="2751478"/>
    <lineage>
        <taxon>Bacteria</taxon>
        <taxon>Pseudomonadati</taxon>
        <taxon>Pseudomonadota</taxon>
        <taxon>Betaproteobacteria</taxon>
        <taxon>Burkholderiales</taxon>
        <taxon>Oxalobacteraceae</taxon>
        <taxon>Janthinobacterium</taxon>
    </lineage>
</organism>
<feature type="compositionally biased region" description="Polar residues" evidence="1">
    <location>
        <begin position="251"/>
        <end position="262"/>
    </location>
</feature>
<proteinExistence type="predicted"/>
<feature type="region of interest" description="Disordered" evidence="1">
    <location>
        <begin position="229"/>
        <end position="262"/>
    </location>
</feature>
<keyword evidence="3" id="KW-1185">Reference proteome</keyword>
<accession>A0ABY8HWT7</accession>
<evidence type="ECO:0008006" key="4">
    <source>
        <dbReference type="Google" id="ProtNLM"/>
    </source>
</evidence>
<dbReference type="Proteomes" id="UP001219584">
    <property type="component" value="Chromosome"/>
</dbReference>
<evidence type="ECO:0000313" key="2">
    <source>
        <dbReference type="EMBL" id="WFR77059.1"/>
    </source>
</evidence>
<gene>
    <name evidence="2" type="ORF">P9875_15150</name>
</gene>
<evidence type="ECO:0000256" key="1">
    <source>
        <dbReference type="SAM" id="MobiDB-lite"/>
    </source>
</evidence>
<sequence>MMVKHFKDLSDEQVAKFNARCAQLGVDPSKIQTSVTTAGAENGLHCGHPAANSTFPPANILKVANVAQLKALCACKDEDYVRGLESDAQVRYPQPLSELALPPLSSHGRDVALIENFMTETQKAAVVQALHAFLVGNSNKVKDYEAIINAIHFPMSLAVYAAQDITITAANPLVLDSDQIGLYNFGVVTVEPGGSIQVVTAAQMDSQVFNGQTALGGAGGTVPTINFRGANGSDGTDGTAGTDGSNGGNAVQGSPSGNNCDCNNPSPVAATASGNGTAGSAGTRGADGSISGTSVFSLGAISGPIQVTYIGGVGGKGGAGKAGGKGGNGGNAAGAAAAPCNNSYAGTPSGNGANGGNGGNGGNGANGPNVTIYYTSITSDTTFSIDTSSIAAGAGGASGAGGAAGSGGTGGGTAGNPGTAGVPGITGSPGTLSARLQPA</sequence>
<dbReference type="RefSeq" id="WP_099403539.1">
    <property type="nucleotide sequence ID" value="NZ_CP121464.1"/>
</dbReference>
<name>A0ABY8HWT7_9BURK</name>
<feature type="compositionally biased region" description="Low complexity" evidence="1">
    <location>
        <begin position="229"/>
        <end position="243"/>
    </location>
</feature>
<evidence type="ECO:0000313" key="3">
    <source>
        <dbReference type="Proteomes" id="UP001219584"/>
    </source>
</evidence>
<protein>
    <recommendedName>
        <fullName evidence="4">Collagen triple helix repeat (20 copies)</fullName>
    </recommendedName>
</protein>
<feature type="compositionally biased region" description="Gly residues" evidence="1">
    <location>
        <begin position="401"/>
        <end position="415"/>
    </location>
</feature>
<reference evidence="2 3" key="1">
    <citation type="submission" date="2023-04" db="EMBL/GenBank/DDBJ databases">
        <title>Nanopore sequencing of Janthinobacterium from water.</title>
        <authorList>
            <person name="Ciuchcinski K."/>
            <person name="Rokowska A."/>
            <person name="Dziewit L."/>
        </authorList>
    </citation>
    <scope>NUCLEOTIDE SEQUENCE [LARGE SCALE GENOMIC DNA]</scope>
    <source>
        <strain evidence="2 3">DEMB2</strain>
    </source>
</reference>